<gene>
    <name evidence="2" type="ORF">L860_00575</name>
</gene>
<dbReference type="EMBL" id="JNBU01000001">
    <property type="protein sequence ID" value="OCT43533.1"/>
    <property type="molecule type" value="Genomic_DNA"/>
</dbReference>
<feature type="region of interest" description="Disordered" evidence="1">
    <location>
        <begin position="1"/>
        <end position="26"/>
    </location>
</feature>
<reference evidence="2" key="1">
    <citation type="submission" date="2014-05" db="EMBL/GenBank/DDBJ databases">
        <authorList>
            <person name="Jahns A.C."/>
            <person name="Eilers H."/>
            <person name="Alexeyev O.A."/>
        </authorList>
    </citation>
    <scope>NUCLEOTIDE SEQUENCE [LARGE SCALE GENOMIC DNA]</scope>
    <source>
        <strain evidence="2">DSM 20700</strain>
    </source>
</reference>
<comment type="caution">
    <text evidence="2">The sequence shown here is derived from an EMBL/GenBank/DDBJ whole genome shotgun (WGS) entry which is preliminary data.</text>
</comment>
<sequence>MSAHLHAHHESHRVEPGDEIVTTARFGPGPEGGAVIDCVHDVLDVPLGIEDQRSRRLGRLQVLQMLGGE</sequence>
<dbReference type="AlphaFoldDB" id="A0A9X5R3L0"/>
<proteinExistence type="predicted"/>
<evidence type="ECO:0000313" key="2">
    <source>
        <dbReference type="EMBL" id="OCT43533.1"/>
    </source>
</evidence>
<accession>A0A9X5R3L0</accession>
<organism evidence="2">
    <name type="scientific">Cutibacterium granulosum DSM 20700</name>
    <dbReference type="NCBI Taxonomy" id="1160719"/>
    <lineage>
        <taxon>Bacteria</taxon>
        <taxon>Bacillati</taxon>
        <taxon>Actinomycetota</taxon>
        <taxon>Actinomycetes</taxon>
        <taxon>Propionibacteriales</taxon>
        <taxon>Propionibacteriaceae</taxon>
        <taxon>Cutibacterium</taxon>
    </lineage>
</organism>
<evidence type="ECO:0000256" key="1">
    <source>
        <dbReference type="SAM" id="MobiDB-lite"/>
    </source>
</evidence>
<name>A0A9X5R3L0_9ACTN</name>
<protein>
    <submittedName>
        <fullName evidence="2">Uncharacterized protein</fullName>
    </submittedName>
</protein>
<feature type="compositionally biased region" description="Basic residues" evidence="1">
    <location>
        <begin position="1"/>
        <end position="11"/>
    </location>
</feature>